<keyword evidence="3 5" id="KW-1133">Transmembrane helix</keyword>
<dbReference type="GO" id="GO:0006506">
    <property type="term" value="P:GPI anchor biosynthetic process"/>
    <property type="evidence" value="ECO:0007669"/>
    <property type="project" value="TreeGrafter"/>
</dbReference>
<keyword evidence="2 5" id="KW-0812">Transmembrane</keyword>
<evidence type="ECO:0000259" key="6">
    <source>
        <dbReference type="Pfam" id="PF08510"/>
    </source>
</evidence>
<feature type="transmembrane region" description="Helical" evidence="5">
    <location>
        <begin position="12"/>
        <end position="33"/>
    </location>
</feature>
<dbReference type="InterPro" id="IPR052263">
    <property type="entry name" value="GPI_Anchor_Biosynth"/>
</dbReference>
<dbReference type="EMBL" id="VSWD01000005">
    <property type="protein sequence ID" value="KAK3101404.1"/>
    <property type="molecule type" value="Genomic_DNA"/>
</dbReference>
<dbReference type="PANTHER" id="PTHR46346">
    <property type="entry name" value="PHOSPHATIDYLINOSITOL N-ACETYLGLUCOSAMINYLTRANSFERASE SUBUNIT P"/>
    <property type="match status" value="1"/>
</dbReference>
<dbReference type="GO" id="GO:0005783">
    <property type="term" value="C:endoplasmic reticulum"/>
    <property type="evidence" value="ECO:0007669"/>
    <property type="project" value="TreeGrafter"/>
</dbReference>
<protein>
    <recommendedName>
        <fullName evidence="6">PIG-P domain-containing protein</fullName>
    </recommendedName>
</protein>
<dbReference type="GO" id="GO:0016020">
    <property type="term" value="C:membrane"/>
    <property type="evidence" value="ECO:0007669"/>
    <property type="project" value="UniProtKB-SubCell"/>
</dbReference>
<evidence type="ECO:0000313" key="7">
    <source>
        <dbReference type="EMBL" id="KAK3101404.1"/>
    </source>
</evidence>
<evidence type="ECO:0000256" key="2">
    <source>
        <dbReference type="ARBA" id="ARBA00022692"/>
    </source>
</evidence>
<evidence type="ECO:0000256" key="3">
    <source>
        <dbReference type="ARBA" id="ARBA00022989"/>
    </source>
</evidence>
<gene>
    <name evidence="7" type="ORF">FSP39_003326</name>
</gene>
<dbReference type="InterPro" id="IPR013717">
    <property type="entry name" value="PIG-P"/>
</dbReference>
<feature type="domain" description="PIG-P" evidence="6">
    <location>
        <begin position="12"/>
        <end position="94"/>
    </location>
</feature>
<organism evidence="7 8">
    <name type="scientific">Pinctada imbricata</name>
    <name type="common">Atlantic pearl-oyster</name>
    <name type="synonym">Pinctada martensii</name>
    <dbReference type="NCBI Taxonomy" id="66713"/>
    <lineage>
        <taxon>Eukaryota</taxon>
        <taxon>Metazoa</taxon>
        <taxon>Spiralia</taxon>
        <taxon>Lophotrochozoa</taxon>
        <taxon>Mollusca</taxon>
        <taxon>Bivalvia</taxon>
        <taxon>Autobranchia</taxon>
        <taxon>Pteriomorphia</taxon>
        <taxon>Pterioida</taxon>
        <taxon>Pterioidea</taxon>
        <taxon>Pteriidae</taxon>
        <taxon>Pinctada</taxon>
    </lineage>
</organism>
<comment type="caution">
    <text evidence="7">The sequence shown here is derived from an EMBL/GenBank/DDBJ whole genome shotgun (WGS) entry which is preliminary data.</text>
</comment>
<comment type="subcellular location">
    <subcellularLocation>
        <location evidence="1">Membrane</location>
        <topology evidence="1">Multi-pass membrane protein</topology>
    </subcellularLocation>
</comment>
<dbReference type="Pfam" id="PF08510">
    <property type="entry name" value="PIG-P"/>
    <property type="match status" value="1"/>
</dbReference>
<keyword evidence="8" id="KW-1185">Reference proteome</keyword>
<keyword evidence="4 5" id="KW-0472">Membrane</keyword>
<name>A0AA88YAA3_PINIB</name>
<reference evidence="7" key="1">
    <citation type="submission" date="2019-08" db="EMBL/GenBank/DDBJ databases">
        <title>The improved chromosome-level genome for the pearl oyster Pinctada fucata martensii using PacBio sequencing and Hi-C.</title>
        <authorList>
            <person name="Zheng Z."/>
        </authorList>
    </citation>
    <scope>NUCLEOTIDE SEQUENCE</scope>
    <source>
        <strain evidence="7">ZZ-2019</strain>
        <tissue evidence="7">Adductor muscle</tissue>
    </source>
</reference>
<dbReference type="Proteomes" id="UP001186944">
    <property type="component" value="Unassembled WGS sequence"/>
</dbReference>
<dbReference type="PANTHER" id="PTHR46346:SF1">
    <property type="entry name" value="PHOSPHATIDYLINOSITOL N-ACETYLGLUCOSAMINYLTRANSFERASE SUBUNIT P"/>
    <property type="match status" value="1"/>
</dbReference>
<dbReference type="AlphaFoldDB" id="A0AA88YAA3"/>
<proteinExistence type="predicted"/>
<evidence type="ECO:0000256" key="1">
    <source>
        <dbReference type="ARBA" id="ARBA00004141"/>
    </source>
</evidence>
<evidence type="ECO:0000256" key="5">
    <source>
        <dbReference type="SAM" id="Phobius"/>
    </source>
</evidence>
<feature type="transmembrane region" description="Helical" evidence="5">
    <location>
        <begin position="53"/>
        <end position="79"/>
    </location>
</feature>
<accession>A0AA88YAA3</accession>
<sequence>MPEHSPSPSPERAIYGFVLYLIAYVIFGMYVIWAFVPLSYLNMVGLTYWPQKYWAIAFPTYLCVTFLLSYVCYMGLVCLRTTSMDSVHSITGIYHIYISPQRIFNRPLAEIHNG</sequence>
<evidence type="ECO:0000313" key="8">
    <source>
        <dbReference type="Proteomes" id="UP001186944"/>
    </source>
</evidence>
<evidence type="ECO:0000256" key="4">
    <source>
        <dbReference type="ARBA" id="ARBA00023136"/>
    </source>
</evidence>